<reference evidence="1 2" key="2">
    <citation type="submission" date="2018-11" db="EMBL/GenBank/DDBJ databases">
        <authorList>
            <consortium name="Pathogen Informatics"/>
        </authorList>
    </citation>
    <scope>NUCLEOTIDE SEQUENCE [LARGE SCALE GENOMIC DNA]</scope>
</reference>
<evidence type="ECO:0000313" key="2">
    <source>
        <dbReference type="Proteomes" id="UP000050794"/>
    </source>
</evidence>
<protein>
    <submittedName>
        <fullName evidence="3">Nicotianamine synthase</fullName>
    </submittedName>
</protein>
<accession>A0A183VH82</accession>
<organism evidence="2 3">
    <name type="scientific">Toxocara canis</name>
    <name type="common">Canine roundworm</name>
    <dbReference type="NCBI Taxonomy" id="6265"/>
    <lineage>
        <taxon>Eukaryota</taxon>
        <taxon>Metazoa</taxon>
        <taxon>Ecdysozoa</taxon>
        <taxon>Nematoda</taxon>
        <taxon>Chromadorea</taxon>
        <taxon>Rhabditida</taxon>
        <taxon>Spirurina</taxon>
        <taxon>Ascaridomorpha</taxon>
        <taxon>Ascaridoidea</taxon>
        <taxon>Toxocaridae</taxon>
        <taxon>Toxocara</taxon>
    </lineage>
</organism>
<reference evidence="3" key="1">
    <citation type="submission" date="2016-06" db="UniProtKB">
        <authorList>
            <consortium name="WormBaseParasite"/>
        </authorList>
    </citation>
    <scope>IDENTIFICATION</scope>
</reference>
<dbReference type="EMBL" id="UYWY01028261">
    <property type="protein sequence ID" value="VDM51423.1"/>
    <property type="molecule type" value="Genomic_DNA"/>
</dbReference>
<evidence type="ECO:0000313" key="3">
    <source>
        <dbReference type="WBParaSite" id="TCNE_0002010601-mRNA-1"/>
    </source>
</evidence>
<dbReference type="WBParaSite" id="TCNE_0002010601-mRNA-1">
    <property type="protein sequence ID" value="TCNE_0002010601-mRNA-1"/>
    <property type="gene ID" value="TCNE_0002010601"/>
</dbReference>
<name>A0A183VH82_TOXCA</name>
<sequence length="95" mass="10452">MVRPLEEVSRHLQTAAKSLVKVVNEHVPKQCLPLMDVDYLNRLKHFGSLPDSRAVCIAHGQDINVVVDTKQVISALSFVKLSPTLTFATSCSLPV</sequence>
<gene>
    <name evidence="1" type="ORF">TCNE_LOCUS20102</name>
</gene>
<proteinExistence type="predicted"/>
<keyword evidence="2" id="KW-1185">Reference proteome</keyword>
<evidence type="ECO:0000313" key="1">
    <source>
        <dbReference type="EMBL" id="VDM51423.1"/>
    </source>
</evidence>
<dbReference type="AlphaFoldDB" id="A0A183VH82"/>
<dbReference type="Proteomes" id="UP000050794">
    <property type="component" value="Unassembled WGS sequence"/>
</dbReference>